<evidence type="ECO:0000313" key="6">
    <source>
        <dbReference type="EMBL" id="PWK37014.1"/>
    </source>
</evidence>
<dbReference type="Gene3D" id="3.20.20.140">
    <property type="entry name" value="Metal-dependent hydrolases"/>
    <property type="match status" value="1"/>
</dbReference>
<dbReference type="GO" id="GO:0046872">
    <property type="term" value="F:metal ion binding"/>
    <property type="evidence" value="ECO:0007669"/>
    <property type="project" value="UniProtKB-KW"/>
</dbReference>
<evidence type="ECO:0000256" key="2">
    <source>
        <dbReference type="ARBA" id="ARBA00022723"/>
    </source>
</evidence>
<dbReference type="InterPro" id="IPR050287">
    <property type="entry name" value="MTA/SAH_deaminase"/>
</dbReference>
<evidence type="ECO:0000259" key="5">
    <source>
        <dbReference type="Pfam" id="PF01979"/>
    </source>
</evidence>
<sequence length="459" mass="49192">MPLILQNADVLVTMDAARREIPRGALVADGPSIAWVGPTDALPREWRERADAGGAEVIDMTGHVVMPGLVNTHHHMYQSLTRAVPAAQDAELFSWLTNLYMIWSHLTPEMIAASTRTAMAELMLSGCTTTSDHLYLYPNGSRLDDAIGAAREMGMRFHAARGSMSVGRSQGGLPPDVVVEQEAAILRDSQRLVEQYHDASRHAMLRVVLAPCSPFSVSRDLMRESAVMARHYGVSLHTHLAENDNDVAYSRERFGMTPAEYAEDLGWVGHDVWHAHCVKLDEPGMALFARTGTGVAHCPCSNMRLASGIAPIRAMRDAGVPVGLGVDGSASNDGAHMLGEARQAMLLQRVGFGPAAMSAREALEIATLGGARVLNRDDIGTLAPGMSADVVAFDMSGVGYAGAGHDPVAALVFCTPGTVATSVINGRVVVRDGVLRTVDLPGVLADHRRLARLLFERAQ</sequence>
<keyword evidence="4" id="KW-0862">Zinc</keyword>
<dbReference type="InterPro" id="IPR011059">
    <property type="entry name" value="Metal-dep_hydrolase_composite"/>
</dbReference>
<dbReference type="GO" id="GO:0019239">
    <property type="term" value="F:deaminase activity"/>
    <property type="evidence" value="ECO:0007669"/>
    <property type="project" value="UniProtKB-ARBA"/>
</dbReference>
<keyword evidence="3 6" id="KW-0378">Hydrolase</keyword>
<proteinExistence type="inferred from homology"/>
<evidence type="ECO:0000313" key="7">
    <source>
        <dbReference type="Proteomes" id="UP000245754"/>
    </source>
</evidence>
<feature type="domain" description="Amidohydrolase-related" evidence="5">
    <location>
        <begin position="64"/>
        <end position="429"/>
    </location>
</feature>
<dbReference type="InterPro" id="IPR006680">
    <property type="entry name" value="Amidohydro-rel"/>
</dbReference>
<dbReference type="EMBL" id="QGGT01000001">
    <property type="protein sequence ID" value="PWK37014.1"/>
    <property type="molecule type" value="Genomic_DNA"/>
</dbReference>
<dbReference type="NCBIfam" id="NF006055">
    <property type="entry name" value="PRK08203.1"/>
    <property type="match status" value="1"/>
</dbReference>
<reference evidence="6 7" key="1">
    <citation type="submission" date="2018-05" db="EMBL/GenBank/DDBJ databases">
        <title>Genomic Encyclopedia of Type Strains, Phase IV (KMG-V): Genome sequencing to study the core and pangenomes of soil and plant-associated prokaryotes.</title>
        <authorList>
            <person name="Whitman W."/>
        </authorList>
    </citation>
    <scope>NUCLEOTIDE SEQUENCE [LARGE SCALE GENOMIC DNA]</scope>
    <source>
        <strain evidence="6 7">SLV-132</strain>
    </source>
</reference>
<keyword evidence="2" id="KW-0479">Metal-binding</keyword>
<dbReference type="PANTHER" id="PTHR43794">
    <property type="entry name" value="AMINOHYDROLASE SSNA-RELATED"/>
    <property type="match status" value="1"/>
</dbReference>
<evidence type="ECO:0000256" key="3">
    <source>
        <dbReference type="ARBA" id="ARBA00022801"/>
    </source>
</evidence>
<dbReference type="Gene3D" id="2.30.40.10">
    <property type="entry name" value="Urease, subunit C, domain 1"/>
    <property type="match status" value="1"/>
</dbReference>
<comment type="similarity">
    <text evidence="1">Belongs to the metallo-dependent hydrolases superfamily. ATZ/TRZ family.</text>
</comment>
<dbReference type="RefSeq" id="WP_109580788.1">
    <property type="nucleotide sequence ID" value="NZ_QGGT01000001.1"/>
</dbReference>
<dbReference type="InterPro" id="IPR032466">
    <property type="entry name" value="Metal_Hydrolase"/>
</dbReference>
<keyword evidence="7" id="KW-1185">Reference proteome</keyword>
<comment type="caution">
    <text evidence="6">The sequence shown here is derived from an EMBL/GenBank/DDBJ whole genome shotgun (WGS) entry which is preliminary data.</text>
</comment>
<evidence type="ECO:0000256" key="4">
    <source>
        <dbReference type="ARBA" id="ARBA00022833"/>
    </source>
</evidence>
<dbReference type="SUPFAM" id="SSF51338">
    <property type="entry name" value="Composite domain of metallo-dependent hydrolases"/>
    <property type="match status" value="1"/>
</dbReference>
<dbReference type="CDD" id="cd01298">
    <property type="entry name" value="ATZ_TRZ_like"/>
    <property type="match status" value="1"/>
</dbReference>
<dbReference type="AlphaFoldDB" id="A0A316EWD8"/>
<dbReference type="FunFam" id="3.20.20.140:FF:000014">
    <property type="entry name" value="5-methylthioadenosine/S-adenosylhomocysteine deaminase"/>
    <property type="match status" value="1"/>
</dbReference>
<dbReference type="GO" id="GO:0016814">
    <property type="term" value="F:hydrolase activity, acting on carbon-nitrogen (but not peptide) bonds, in cyclic amidines"/>
    <property type="evidence" value="ECO:0007669"/>
    <property type="project" value="UniProtKB-ARBA"/>
</dbReference>
<gene>
    <name evidence="6" type="ORF">C7419_101891</name>
</gene>
<dbReference type="PANTHER" id="PTHR43794:SF11">
    <property type="entry name" value="AMIDOHYDROLASE-RELATED DOMAIN-CONTAINING PROTEIN"/>
    <property type="match status" value="1"/>
</dbReference>
<accession>A0A316EWD8</accession>
<dbReference type="Pfam" id="PF01979">
    <property type="entry name" value="Amidohydro_1"/>
    <property type="match status" value="1"/>
</dbReference>
<dbReference type="Proteomes" id="UP000245754">
    <property type="component" value="Unassembled WGS sequence"/>
</dbReference>
<evidence type="ECO:0000256" key="1">
    <source>
        <dbReference type="ARBA" id="ARBA00006745"/>
    </source>
</evidence>
<organism evidence="6 7">
    <name type="scientific">Cupriavidus plantarum</name>
    <dbReference type="NCBI Taxonomy" id="942865"/>
    <lineage>
        <taxon>Bacteria</taxon>
        <taxon>Pseudomonadati</taxon>
        <taxon>Pseudomonadota</taxon>
        <taxon>Betaproteobacteria</taxon>
        <taxon>Burkholderiales</taxon>
        <taxon>Burkholderiaceae</taxon>
        <taxon>Cupriavidus</taxon>
    </lineage>
</organism>
<name>A0A316EWD8_9BURK</name>
<dbReference type="SUPFAM" id="SSF51556">
    <property type="entry name" value="Metallo-dependent hydrolases"/>
    <property type="match status" value="1"/>
</dbReference>
<protein>
    <submittedName>
        <fullName evidence="6">Cytosine/adenosine deaminase-related metal-dependent hydrolase</fullName>
    </submittedName>
</protein>